<gene>
    <name evidence="2" type="ORF">DPMN_169322</name>
</gene>
<dbReference type="AlphaFoldDB" id="A0A9D4F2E8"/>
<proteinExistence type="predicted"/>
<reference evidence="2" key="1">
    <citation type="journal article" date="2019" name="bioRxiv">
        <title>The Genome of the Zebra Mussel, Dreissena polymorpha: A Resource for Invasive Species Research.</title>
        <authorList>
            <person name="McCartney M.A."/>
            <person name="Auch B."/>
            <person name="Kono T."/>
            <person name="Mallez S."/>
            <person name="Zhang Y."/>
            <person name="Obille A."/>
            <person name="Becker A."/>
            <person name="Abrahante J.E."/>
            <person name="Garbe J."/>
            <person name="Badalamenti J.P."/>
            <person name="Herman A."/>
            <person name="Mangelson H."/>
            <person name="Liachko I."/>
            <person name="Sullivan S."/>
            <person name="Sone E.D."/>
            <person name="Koren S."/>
            <person name="Silverstein K.A.T."/>
            <person name="Beckman K.B."/>
            <person name="Gohl D.M."/>
        </authorList>
    </citation>
    <scope>NUCLEOTIDE SEQUENCE</scope>
    <source>
        <strain evidence="2">Duluth1</strain>
        <tissue evidence="2">Whole animal</tissue>
    </source>
</reference>
<keyword evidence="3" id="KW-1185">Reference proteome</keyword>
<feature type="region of interest" description="Disordered" evidence="1">
    <location>
        <begin position="35"/>
        <end position="94"/>
    </location>
</feature>
<accession>A0A9D4F2E8</accession>
<dbReference type="Proteomes" id="UP000828390">
    <property type="component" value="Unassembled WGS sequence"/>
</dbReference>
<evidence type="ECO:0000256" key="1">
    <source>
        <dbReference type="SAM" id="MobiDB-lite"/>
    </source>
</evidence>
<dbReference type="EMBL" id="JAIWYP010000008">
    <property type="protein sequence ID" value="KAH3791110.1"/>
    <property type="molecule type" value="Genomic_DNA"/>
</dbReference>
<feature type="compositionally biased region" description="Basic and acidic residues" evidence="1">
    <location>
        <begin position="45"/>
        <end position="94"/>
    </location>
</feature>
<comment type="caution">
    <text evidence="2">The sequence shown here is derived from an EMBL/GenBank/DDBJ whole genome shotgun (WGS) entry which is preliminary data.</text>
</comment>
<reference evidence="2" key="2">
    <citation type="submission" date="2020-11" db="EMBL/GenBank/DDBJ databases">
        <authorList>
            <person name="McCartney M.A."/>
            <person name="Auch B."/>
            <person name="Kono T."/>
            <person name="Mallez S."/>
            <person name="Becker A."/>
            <person name="Gohl D.M."/>
            <person name="Silverstein K.A.T."/>
            <person name="Koren S."/>
            <person name="Bechman K.B."/>
            <person name="Herman A."/>
            <person name="Abrahante J.E."/>
            <person name="Garbe J."/>
        </authorList>
    </citation>
    <scope>NUCLEOTIDE SEQUENCE</scope>
    <source>
        <strain evidence="2">Duluth1</strain>
        <tissue evidence="2">Whole animal</tissue>
    </source>
</reference>
<evidence type="ECO:0000313" key="2">
    <source>
        <dbReference type="EMBL" id="KAH3791110.1"/>
    </source>
</evidence>
<evidence type="ECO:0000313" key="3">
    <source>
        <dbReference type="Proteomes" id="UP000828390"/>
    </source>
</evidence>
<protein>
    <submittedName>
        <fullName evidence="2">Uncharacterized protein</fullName>
    </submittedName>
</protein>
<sequence>MFKTVLHVLPQTKRVANCLFMDVFDMERDYDFCTKNPSTESPAPDFEHEPVWIKYGRTDKDGRTDKGTDTHTPRKTDWQTDRQTDTETDRQRDRHKDSIIRLFYFTSAPQQ</sequence>
<name>A0A9D4F2E8_DREPO</name>
<organism evidence="2 3">
    <name type="scientific">Dreissena polymorpha</name>
    <name type="common">Zebra mussel</name>
    <name type="synonym">Mytilus polymorpha</name>
    <dbReference type="NCBI Taxonomy" id="45954"/>
    <lineage>
        <taxon>Eukaryota</taxon>
        <taxon>Metazoa</taxon>
        <taxon>Spiralia</taxon>
        <taxon>Lophotrochozoa</taxon>
        <taxon>Mollusca</taxon>
        <taxon>Bivalvia</taxon>
        <taxon>Autobranchia</taxon>
        <taxon>Heteroconchia</taxon>
        <taxon>Euheterodonta</taxon>
        <taxon>Imparidentia</taxon>
        <taxon>Neoheterodontei</taxon>
        <taxon>Myida</taxon>
        <taxon>Dreissenoidea</taxon>
        <taxon>Dreissenidae</taxon>
        <taxon>Dreissena</taxon>
    </lineage>
</organism>